<accession>A0AAD6YR66</accession>
<reference evidence="1" key="1">
    <citation type="submission" date="2023-03" db="EMBL/GenBank/DDBJ databases">
        <title>Massive genome expansion in bonnet fungi (Mycena s.s.) driven by repeated elements and novel gene families across ecological guilds.</title>
        <authorList>
            <consortium name="Lawrence Berkeley National Laboratory"/>
            <person name="Harder C.B."/>
            <person name="Miyauchi S."/>
            <person name="Viragh M."/>
            <person name="Kuo A."/>
            <person name="Thoen E."/>
            <person name="Andreopoulos B."/>
            <person name="Lu D."/>
            <person name="Skrede I."/>
            <person name="Drula E."/>
            <person name="Henrissat B."/>
            <person name="Morin E."/>
            <person name="Kohler A."/>
            <person name="Barry K."/>
            <person name="LaButti K."/>
            <person name="Morin E."/>
            <person name="Salamov A."/>
            <person name="Lipzen A."/>
            <person name="Mereny Z."/>
            <person name="Hegedus B."/>
            <person name="Baldrian P."/>
            <person name="Stursova M."/>
            <person name="Weitz H."/>
            <person name="Taylor A."/>
            <person name="Grigoriev I.V."/>
            <person name="Nagy L.G."/>
            <person name="Martin F."/>
            <person name="Kauserud H."/>
        </authorList>
    </citation>
    <scope>NUCLEOTIDE SEQUENCE</scope>
    <source>
        <strain evidence="1">9144</strain>
    </source>
</reference>
<name>A0AAD6YR66_9AGAR</name>
<gene>
    <name evidence="1" type="ORF">GGX14DRAFT_417731</name>
</gene>
<comment type="caution">
    <text evidence="1">The sequence shown here is derived from an EMBL/GenBank/DDBJ whole genome shotgun (WGS) entry which is preliminary data.</text>
</comment>
<evidence type="ECO:0000313" key="1">
    <source>
        <dbReference type="EMBL" id="KAJ7226938.1"/>
    </source>
</evidence>
<proteinExistence type="predicted"/>
<protein>
    <submittedName>
        <fullName evidence="1">Uncharacterized protein</fullName>
    </submittedName>
</protein>
<organism evidence="1 2">
    <name type="scientific">Mycena pura</name>
    <dbReference type="NCBI Taxonomy" id="153505"/>
    <lineage>
        <taxon>Eukaryota</taxon>
        <taxon>Fungi</taxon>
        <taxon>Dikarya</taxon>
        <taxon>Basidiomycota</taxon>
        <taxon>Agaricomycotina</taxon>
        <taxon>Agaricomycetes</taxon>
        <taxon>Agaricomycetidae</taxon>
        <taxon>Agaricales</taxon>
        <taxon>Marasmiineae</taxon>
        <taxon>Mycenaceae</taxon>
        <taxon>Mycena</taxon>
    </lineage>
</organism>
<dbReference type="AlphaFoldDB" id="A0AAD6YR66"/>
<dbReference type="EMBL" id="JARJCW010000003">
    <property type="protein sequence ID" value="KAJ7226938.1"/>
    <property type="molecule type" value="Genomic_DNA"/>
</dbReference>
<sequence length="189" mass="21252">MDDPPQGFDTMDGSLGAAEMHDIDSQIQESNGTSNCPQADLDSEILEIDTNVGSNNWDSAQRLQSRAMSFGYRYLRLGDLGDLKAALQYFQQAVDFTSQHHPEKARRLKSLVISFTDQYRRLGDVKNLARSFGYPYRRLGDLKDHECVHLNYNASLACPVSSPKNSWHAALRWASIAKNTQAQPENTQL</sequence>
<dbReference type="Proteomes" id="UP001219525">
    <property type="component" value="Unassembled WGS sequence"/>
</dbReference>
<feature type="non-terminal residue" evidence="1">
    <location>
        <position position="1"/>
    </location>
</feature>
<keyword evidence="2" id="KW-1185">Reference proteome</keyword>
<evidence type="ECO:0000313" key="2">
    <source>
        <dbReference type="Proteomes" id="UP001219525"/>
    </source>
</evidence>